<reference evidence="3" key="1">
    <citation type="submission" date="2022-07" db="EMBL/GenBank/DDBJ databases">
        <title>Phylogenomic reconstructions and comparative analyses of Kickxellomycotina fungi.</title>
        <authorList>
            <person name="Reynolds N.K."/>
            <person name="Stajich J.E."/>
            <person name="Barry K."/>
            <person name="Grigoriev I.V."/>
            <person name="Crous P."/>
            <person name="Smith M.E."/>
        </authorList>
    </citation>
    <scope>NUCLEOTIDE SEQUENCE</scope>
    <source>
        <strain evidence="3">NRRL 1566</strain>
    </source>
</reference>
<gene>
    <name evidence="3" type="ORF">IWW36_004782</name>
</gene>
<comment type="similarity">
    <text evidence="1">Belongs to the PITHD1 family.</text>
</comment>
<accession>A0A9W8LYQ2</accession>
<dbReference type="InterPro" id="IPR037047">
    <property type="entry name" value="PITH_dom_sf"/>
</dbReference>
<dbReference type="GO" id="GO:0005737">
    <property type="term" value="C:cytoplasm"/>
    <property type="evidence" value="ECO:0007669"/>
    <property type="project" value="UniProtKB-ARBA"/>
</dbReference>
<dbReference type="SUPFAM" id="SSF49785">
    <property type="entry name" value="Galactose-binding domain-like"/>
    <property type="match status" value="1"/>
</dbReference>
<dbReference type="EMBL" id="JANBUW010000799">
    <property type="protein sequence ID" value="KAJ2845435.1"/>
    <property type="molecule type" value="Genomic_DNA"/>
</dbReference>
<feature type="non-terminal residue" evidence="3">
    <location>
        <position position="1"/>
    </location>
</feature>
<sequence length="110" mass="12234">PIKLHSIMLKAPLDKAPRSIKLFANRTSLGFDDVESVDPTQEIEMTKEMYESGGVVNLRYVRFQHVNSLSIFVADNLEDDDVTAINQLVFIGTAIDSANVSDIRQGEDAH</sequence>
<comment type="caution">
    <text evidence="3">The sequence shown here is derived from an EMBL/GenBank/DDBJ whole genome shotgun (WGS) entry which is preliminary data.</text>
</comment>
<dbReference type="InterPro" id="IPR010400">
    <property type="entry name" value="PITH_dom"/>
</dbReference>
<evidence type="ECO:0000259" key="2">
    <source>
        <dbReference type="PROSITE" id="PS51532"/>
    </source>
</evidence>
<dbReference type="OrthoDB" id="10263751at2759"/>
<dbReference type="PANTHER" id="PTHR12175">
    <property type="entry name" value="AD039 HT014 THIOREDOXIN FAMILY TRP26"/>
    <property type="match status" value="1"/>
</dbReference>
<dbReference type="AlphaFoldDB" id="A0A9W8LYQ2"/>
<dbReference type="Pfam" id="PF06201">
    <property type="entry name" value="PITH"/>
    <property type="match status" value="1"/>
</dbReference>
<feature type="domain" description="PITH" evidence="2">
    <location>
        <begin position="1"/>
        <end position="110"/>
    </location>
</feature>
<evidence type="ECO:0000313" key="3">
    <source>
        <dbReference type="EMBL" id="KAJ2845435.1"/>
    </source>
</evidence>
<dbReference type="PANTHER" id="PTHR12175:SF5">
    <property type="entry name" value="OS03G0795500 PROTEIN"/>
    <property type="match status" value="1"/>
</dbReference>
<evidence type="ECO:0000313" key="4">
    <source>
        <dbReference type="Proteomes" id="UP001139887"/>
    </source>
</evidence>
<organism evidence="3 4">
    <name type="scientific">Coemansia brasiliensis</name>
    <dbReference type="NCBI Taxonomy" id="2650707"/>
    <lineage>
        <taxon>Eukaryota</taxon>
        <taxon>Fungi</taxon>
        <taxon>Fungi incertae sedis</taxon>
        <taxon>Zoopagomycota</taxon>
        <taxon>Kickxellomycotina</taxon>
        <taxon>Kickxellomycetes</taxon>
        <taxon>Kickxellales</taxon>
        <taxon>Kickxellaceae</taxon>
        <taxon>Coemansia</taxon>
    </lineage>
</organism>
<protein>
    <recommendedName>
        <fullName evidence="2">PITH domain-containing protein</fullName>
    </recommendedName>
</protein>
<proteinExistence type="inferred from homology"/>
<dbReference type="InterPro" id="IPR045099">
    <property type="entry name" value="PITH1-like"/>
</dbReference>
<dbReference type="Proteomes" id="UP001139887">
    <property type="component" value="Unassembled WGS sequence"/>
</dbReference>
<keyword evidence="4" id="KW-1185">Reference proteome</keyword>
<dbReference type="Gene3D" id="2.60.120.470">
    <property type="entry name" value="PITH domain"/>
    <property type="match status" value="1"/>
</dbReference>
<name>A0A9W8LYQ2_9FUNG</name>
<dbReference type="InterPro" id="IPR008979">
    <property type="entry name" value="Galactose-bd-like_sf"/>
</dbReference>
<dbReference type="PROSITE" id="PS51532">
    <property type="entry name" value="PITH"/>
    <property type="match status" value="1"/>
</dbReference>
<evidence type="ECO:0000256" key="1">
    <source>
        <dbReference type="ARBA" id="ARBA00025788"/>
    </source>
</evidence>